<dbReference type="EMBL" id="QGKW02001911">
    <property type="protein sequence ID" value="KAF2565352.1"/>
    <property type="molecule type" value="Genomic_DNA"/>
</dbReference>
<feature type="region of interest" description="Disordered" evidence="1">
    <location>
        <begin position="93"/>
        <end position="160"/>
    </location>
</feature>
<organism evidence="2 3">
    <name type="scientific">Brassica cretica</name>
    <name type="common">Mustard</name>
    <dbReference type="NCBI Taxonomy" id="69181"/>
    <lineage>
        <taxon>Eukaryota</taxon>
        <taxon>Viridiplantae</taxon>
        <taxon>Streptophyta</taxon>
        <taxon>Embryophyta</taxon>
        <taxon>Tracheophyta</taxon>
        <taxon>Spermatophyta</taxon>
        <taxon>Magnoliopsida</taxon>
        <taxon>eudicotyledons</taxon>
        <taxon>Gunneridae</taxon>
        <taxon>Pentapetalae</taxon>
        <taxon>rosids</taxon>
        <taxon>malvids</taxon>
        <taxon>Brassicales</taxon>
        <taxon>Brassicaceae</taxon>
        <taxon>Brassiceae</taxon>
        <taxon>Brassica</taxon>
    </lineage>
</organism>
<name>A0A8S9I7J4_BRACR</name>
<accession>A0A8S9I7J4</accession>
<gene>
    <name evidence="2" type="ORF">F2Q68_00025192</name>
</gene>
<feature type="compositionally biased region" description="Low complexity" evidence="1">
    <location>
        <begin position="131"/>
        <end position="148"/>
    </location>
</feature>
<proteinExistence type="predicted"/>
<dbReference type="AlphaFoldDB" id="A0A8S9I7J4"/>
<evidence type="ECO:0000256" key="1">
    <source>
        <dbReference type="SAM" id="MobiDB-lite"/>
    </source>
</evidence>
<evidence type="ECO:0000313" key="3">
    <source>
        <dbReference type="Proteomes" id="UP000712281"/>
    </source>
</evidence>
<dbReference type="Proteomes" id="UP000712281">
    <property type="component" value="Unassembled WGS sequence"/>
</dbReference>
<protein>
    <submittedName>
        <fullName evidence="2">Uncharacterized protein</fullName>
    </submittedName>
</protein>
<sequence length="160" mass="17697">MFGIYSCILQGGLPTYPSMRDQAVRSSCIGGRAEPKWARSLMGTWPKEHVALMEARSLDGHVAFVPVGVLEIVAWASMWSCRRAAESIRRHLHGSNRRDQPVIGLSKEKIFLGQEKSQGPRPRDGDLGAEGRTPTWGQGPGTQRQGPRTWKHGPGSRKLE</sequence>
<evidence type="ECO:0000313" key="2">
    <source>
        <dbReference type="EMBL" id="KAF2565352.1"/>
    </source>
</evidence>
<comment type="caution">
    <text evidence="2">The sequence shown here is derived from an EMBL/GenBank/DDBJ whole genome shotgun (WGS) entry which is preliminary data.</text>
</comment>
<reference evidence="2" key="1">
    <citation type="submission" date="2019-12" db="EMBL/GenBank/DDBJ databases">
        <title>Genome sequencing and annotation of Brassica cretica.</title>
        <authorList>
            <person name="Studholme D.J."/>
            <person name="Sarris P.F."/>
        </authorList>
    </citation>
    <scope>NUCLEOTIDE SEQUENCE</scope>
    <source>
        <strain evidence="2">PFS-001/15</strain>
        <tissue evidence="2">Leaf</tissue>
    </source>
</reference>
<feature type="compositionally biased region" description="Basic and acidic residues" evidence="1">
    <location>
        <begin position="96"/>
        <end position="110"/>
    </location>
</feature>
<feature type="compositionally biased region" description="Basic residues" evidence="1">
    <location>
        <begin position="149"/>
        <end position="160"/>
    </location>
</feature>